<dbReference type="SUPFAM" id="SSF52540">
    <property type="entry name" value="P-loop containing nucleoside triphosphate hydrolases"/>
    <property type="match status" value="1"/>
</dbReference>
<dbReference type="InterPro" id="IPR002694">
    <property type="entry name" value="Znf_CHC2"/>
</dbReference>
<organism evidence="5 6">
    <name type="scientific">Flavobacterium davisii</name>
    <dbReference type="NCBI Taxonomy" id="2906077"/>
    <lineage>
        <taxon>Bacteria</taxon>
        <taxon>Pseudomonadati</taxon>
        <taxon>Bacteroidota</taxon>
        <taxon>Flavobacteriia</taxon>
        <taxon>Flavobacteriales</taxon>
        <taxon>Flavobacteriaceae</taxon>
        <taxon>Flavobacterium</taxon>
    </lineage>
</organism>
<accession>A0A2D0AID5</accession>
<evidence type="ECO:0000259" key="4">
    <source>
        <dbReference type="SMART" id="SM00400"/>
    </source>
</evidence>
<gene>
    <name evidence="5" type="ORF">BWK59_11290</name>
</gene>
<dbReference type="SUPFAM" id="SSF46785">
    <property type="entry name" value="Winged helix' DNA-binding domain"/>
    <property type="match status" value="1"/>
</dbReference>
<evidence type="ECO:0000313" key="5">
    <source>
        <dbReference type="EMBL" id="OWP83288.1"/>
    </source>
</evidence>
<comment type="caution">
    <text evidence="5">The sequence shown here is derived from an EMBL/GenBank/DDBJ whole genome shotgun (WGS) entry which is preliminary data.</text>
</comment>
<name>A0A2D0AID5_9FLAO</name>
<dbReference type="Gene3D" id="3.40.1360.10">
    <property type="match status" value="1"/>
</dbReference>
<dbReference type="InterPro" id="IPR037068">
    <property type="entry name" value="DNA_primase_core_N_sf"/>
</dbReference>
<feature type="domain" description="Zinc finger CHC2-type" evidence="4">
    <location>
        <begin position="31"/>
        <end position="86"/>
    </location>
</feature>
<dbReference type="PANTHER" id="PTHR30313:SF2">
    <property type="entry name" value="DNA PRIMASE"/>
    <property type="match status" value="1"/>
</dbReference>
<dbReference type="GO" id="GO:0006269">
    <property type="term" value="P:DNA replication, synthesis of primer"/>
    <property type="evidence" value="ECO:0007669"/>
    <property type="project" value="TreeGrafter"/>
</dbReference>
<dbReference type="Gene3D" id="3.90.980.10">
    <property type="entry name" value="DNA primase, catalytic core, N-terminal domain"/>
    <property type="match status" value="1"/>
</dbReference>
<dbReference type="InterPro" id="IPR036390">
    <property type="entry name" value="WH_DNA-bd_sf"/>
</dbReference>
<dbReference type="Proteomes" id="UP000197768">
    <property type="component" value="Unassembled WGS sequence"/>
</dbReference>
<dbReference type="RefSeq" id="WP_088393957.1">
    <property type="nucleotide sequence ID" value="NZ_MTCZ01000134.1"/>
</dbReference>
<dbReference type="EMBL" id="MTCZ01000134">
    <property type="protein sequence ID" value="OWP83288.1"/>
    <property type="molecule type" value="Genomic_DNA"/>
</dbReference>
<dbReference type="GO" id="GO:0005737">
    <property type="term" value="C:cytoplasm"/>
    <property type="evidence" value="ECO:0007669"/>
    <property type="project" value="TreeGrafter"/>
</dbReference>
<dbReference type="InterPro" id="IPR050219">
    <property type="entry name" value="DnaG_primase"/>
</dbReference>
<dbReference type="Pfam" id="PF01807">
    <property type="entry name" value="Zn_ribbon_DnaG"/>
    <property type="match status" value="1"/>
</dbReference>
<keyword evidence="3" id="KW-0862">Zinc</keyword>
<proteinExistence type="predicted"/>
<sequence length="762" mass="88604">MEITQIKEQLSMSNVLHYYGLKTDKQSRLNCPFHEDKTPSFQVYYKTQTAYCFSSNCKTHGKSIDVIDFILHKENCTKHEAINKAVEILGHKEPNRTERTQLNQTREQFLGNMYQYFKNAISNSKPAKDYLQSRSLDFKKIEVGYNGGQFHHGARKDETLINQCLEYGLLIDKGNKGRTGETAYNVFGKWCIVFALKNRENKVVSLYFRSTLNEKESKHFYLKNRQGLYPNYPKQETKKLILTEAIIDTATLLQVEQITKNYSVLSLYGTNGLTEEHLQAIKELKQLEEIVFFFDGDNAGNESINKYSEVIREIHPSIKITKVNTPENEDINSLVQGHTEEILLHLINERTELNFSFSIKDTTEVIHTKQEKPTTDNGQPTTFLKQKDLLNELNKLIEQSGIIGEENSRLLLYIIASSYKTKHPLHAIVQGSSGSGKTHLISKIADLMPIEDVFRFTRITESSLYNWGEFDLVHKVIVIEDLDGLKEEALYPLRELISNQRVSSSTSVKDKKGNIKSTNKEVKGIFSSLSATTKGETYEDNMSRSFLIAVDESQEQSKRIIHYQNKKYAGEIDPKQQEKAKHQLQQITRALKEYDVVNQYATQLELPEEVHKIRRLNEMFQSIIKQITIINQYQRKTTNDGKLITQIEDLEQATEVLFESIILKVDELDGSLRQFFERVKKHLKTQEKEFTQREIRQILNISKAQCSRYINHLLELEYISSKHMGNLRKITYKIEYWDDYQRMRIRIKDKLLLQIDNLKTKV</sequence>
<dbReference type="PANTHER" id="PTHR30313">
    <property type="entry name" value="DNA PRIMASE"/>
    <property type="match status" value="1"/>
</dbReference>
<evidence type="ECO:0000256" key="3">
    <source>
        <dbReference type="ARBA" id="ARBA00022833"/>
    </source>
</evidence>
<dbReference type="SMART" id="SM00400">
    <property type="entry name" value="ZnF_CHCC"/>
    <property type="match status" value="1"/>
</dbReference>
<keyword evidence="1" id="KW-0479">Metal-binding</keyword>
<dbReference type="AlphaFoldDB" id="A0A2D0AID5"/>
<dbReference type="SUPFAM" id="SSF56731">
    <property type="entry name" value="DNA primase core"/>
    <property type="match status" value="1"/>
</dbReference>
<evidence type="ECO:0000313" key="6">
    <source>
        <dbReference type="Proteomes" id="UP000197768"/>
    </source>
</evidence>
<dbReference type="GO" id="GO:0003677">
    <property type="term" value="F:DNA binding"/>
    <property type="evidence" value="ECO:0007669"/>
    <property type="project" value="InterPro"/>
</dbReference>
<dbReference type="InterPro" id="IPR027417">
    <property type="entry name" value="P-loop_NTPase"/>
</dbReference>
<dbReference type="GO" id="GO:0008270">
    <property type="term" value="F:zinc ion binding"/>
    <property type="evidence" value="ECO:0007669"/>
    <property type="project" value="UniProtKB-KW"/>
</dbReference>
<dbReference type="Pfam" id="PF13155">
    <property type="entry name" value="Toprim_2"/>
    <property type="match status" value="1"/>
</dbReference>
<protein>
    <recommendedName>
        <fullName evidence="4">Zinc finger CHC2-type domain-containing protein</fullName>
    </recommendedName>
</protein>
<dbReference type="Gene3D" id="3.90.580.10">
    <property type="entry name" value="Zinc finger, CHC2-type domain"/>
    <property type="match status" value="1"/>
</dbReference>
<dbReference type="SUPFAM" id="SSF57783">
    <property type="entry name" value="Zinc beta-ribbon"/>
    <property type="match status" value="1"/>
</dbReference>
<keyword evidence="2" id="KW-0863">Zinc-finger</keyword>
<evidence type="ECO:0000256" key="2">
    <source>
        <dbReference type="ARBA" id="ARBA00022771"/>
    </source>
</evidence>
<evidence type="ECO:0000256" key="1">
    <source>
        <dbReference type="ARBA" id="ARBA00022723"/>
    </source>
</evidence>
<dbReference type="GO" id="GO:0003899">
    <property type="term" value="F:DNA-directed RNA polymerase activity"/>
    <property type="evidence" value="ECO:0007669"/>
    <property type="project" value="InterPro"/>
</dbReference>
<dbReference type="InterPro" id="IPR036977">
    <property type="entry name" value="DNA_primase_Znf_CHC2"/>
</dbReference>
<reference evidence="5 6" key="1">
    <citation type="journal article" date="2017" name="Infect. Genet. Evol.">
        <title>Comparative genome analysis of fish pathogen Flavobacterium columnare reveals extensive sequence diversity within the species.</title>
        <authorList>
            <person name="Kayansamruaj P."/>
            <person name="Dong H.T."/>
            <person name="Hirono I."/>
            <person name="Kondo H."/>
            <person name="Senapin S."/>
            <person name="Rodkhum C."/>
        </authorList>
    </citation>
    <scope>NUCLEOTIDE SEQUENCE [LARGE SCALE GENOMIC DNA]</scope>
    <source>
        <strain evidence="5 6">1215</strain>
    </source>
</reference>